<evidence type="ECO:0000256" key="2">
    <source>
        <dbReference type="ARBA" id="ARBA00022801"/>
    </source>
</evidence>
<dbReference type="RefSeq" id="WP_161745918.1">
    <property type="nucleotide sequence ID" value="NZ_JAAAMV010000024.1"/>
</dbReference>
<name>A0ABW9XW92_9BACL</name>
<dbReference type="Proteomes" id="UP000665561">
    <property type="component" value="Unassembled WGS sequence"/>
</dbReference>
<dbReference type="PANTHER" id="PTHR10587">
    <property type="entry name" value="GLYCOSYL TRANSFERASE-RELATED"/>
    <property type="match status" value="1"/>
</dbReference>
<keyword evidence="5" id="KW-1185">Reference proteome</keyword>
<comment type="caution">
    <text evidence="4">The sequence shown here is derived from an EMBL/GenBank/DDBJ whole genome shotgun (WGS) entry which is preliminary data.</text>
</comment>
<dbReference type="EMBL" id="JAAAMV010000024">
    <property type="protein sequence ID" value="NBD26899.1"/>
    <property type="molecule type" value="Genomic_DNA"/>
</dbReference>
<evidence type="ECO:0000259" key="3">
    <source>
        <dbReference type="PROSITE" id="PS51677"/>
    </source>
</evidence>
<dbReference type="PROSITE" id="PS51677">
    <property type="entry name" value="NODB"/>
    <property type="match status" value="1"/>
</dbReference>
<dbReference type="PANTHER" id="PTHR10587:SF133">
    <property type="entry name" value="CHITIN DEACETYLASE 1-RELATED"/>
    <property type="match status" value="1"/>
</dbReference>
<dbReference type="Pfam" id="PF01522">
    <property type="entry name" value="Polysacc_deac_1"/>
    <property type="match status" value="1"/>
</dbReference>
<accession>A0ABW9XW92</accession>
<keyword evidence="2" id="KW-0378">Hydrolase</keyword>
<dbReference type="Gene3D" id="3.20.20.370">
    <property type="entry name" value="Glycoside hydrolase/deacetylase"/>
    <property type="match status" value="1"/>
</dbReference>
<evidence type="ECO:0000256" key="1">
    <source>
        <dbReference type="ARBA" id="ARBA00022723"/>
    </source>
</evidence>
<reference evidence="4 5" key="1">
    <citation type="submission" date="2020-01" db="EMBL/GenBank/DDBJ databases">
        <title>Paenibacillus soybeanensis sp. nov. isolated from the nodules of soybean (Glycine max(L.) Merr).</title>
        <authorList>
            <person name="Wang H."/>
        </authorList>
    </citation>
    <scope>NUCLEOTIDE SEQUENCE [LARGE SCALE GENOMIC DNA]</scope>
    <source>
        <strain evidence="4 5">T1</strain>
    </source>
</reference>
<dbReference type="InterPro" id="IPR050248">
    <property type="entry name" value="Polysacc_deacetylase_ArnD"/>
</dbReference>
<sequence>MSEMIHAVPTASKAIAVTFDDGPNAEYTRKTADMFNAVGGKATFFMIGEKIEAHPDFVRDIHDEGHEIGNHSYSHPFLTRISGDEAFAELARTDKLIEQATGIRTAVFRAPYLDSNDETLAIADRFGYSSIGALNLDTRDWEMPGTDHILAQTWDHVRGGAILLFHDGSGDRSQTMEAIRILLDKLTSEGYELVTVSELLSRRSR</sequence>
<evidence type="ECO:0000313" key="4">
    <source>
        <dbReference type="EMBL" id="NBD26899.1"/>
    </source>
</evidence>
<dbReference type="InterPro" id="IPR002509">
    <property type="entry name" value="NODB_dom"/>
</dbReference>
<evidence type="ECO:0000313" key="5">
    <source>
        <dbReference type="Proteomes" id="UP000665561"/>
    </source>
</evidence>
<protein>
    <submittedName>
        <fullName evidence="4">Polysaccharide deacetylase family protein</fullName>
    </submittedName>
</protein>
<feature type="domain" description="NodB homology" evidence="3">
    <location>
        <begin position="13"/>
        <end position="194"/>
    </location>
</feature>
<proteinExistence type="predicted"/>
<gene>
    <name evidence="4" type="ORF">GT019_23765</name>
</gene>
<organism evidence="4 5">
    <name type="scientific">Paenibacillus glycinis</name>
    <dbReference type="NCBI Taxonomy" id="2697035"/>
    <lineage>
        <taxon>Bacteria</taxon>
        <taxon>Bacillati</taxon>
        <taxon>Bacillota</taxon>
        <taxon>Bacilli</taxon>
        <taxon>Bacillales</taxon>
        <taxon>Paenibacillaceae</taxon>
        <taxon>Paenibacillus</taxon>
    </lineage>
</organism>
<dbReference type="InterPro" id="IPR011330">
    <property type="entry name" value="Glyco_hydro/deAcase_b/a-brl"/>
</dbReference>
<dbReference type="SUPFAM" id="SSF88713">
    <property type="entry name" value="Glycoside hydrolase/deacetylase"/>
    <property type="match status" value="1"/>
</dbReference>
<keyword evidence="1" id="KW-0479">Metal-binding</keyword>